<accession>A0A426QLA8</accession>
<reference evidence="1 2" key="1">
    <citation type="journal article" date="2010" name="Int. J. Syst. Evol. Microbiol.">
        <title>Thiohalobacter thiocyanaticus gen. nov., sp. nov., a moderately halophilic, sulfur-oxidizing gammaproteobacterium from hypersaline lakes, that utilizes thiocyanate.</title>
        <authorList>
            <person name="Sorokin D.Y."/>
            <person name="Kovaleva O.L."/>
            <person name="Tourova T.P."/>
            <person name="Muyzer G."/>
        </authorList>
    </citation>
    <scope>NUCLEOTIDE SEQUENCE [LARGE SCALE GENOMIC DNA]</scope>
    <source>
        <strain evidence="1 2">Hrh1</strain>
    </source>
</reference>
<evidence type="ECO:0000313" key="2">
    <source>
        <dbReference type="Proteomes" id="UP000287798"/>
    </source>
</evidence>
<dbReference type="AlphaFoldDB" id="A0A426QLA8"/>
<dbReference type="RefSeq" id="WP_125181885.1">
    <property type="nucleotide sequence ID" value="NZ_QZMU01000001.1"/>
</dbReference>
<comment type="caution">
    <text evidence="1">The sequence shown here is derived from an EMBL/GenBank/DDBJ whole genome shotgun (WGS) entry which is preliminary data.</text>
</comment>
<gene>
    <name evidence="1" type="ORF">D6C00_11770</name>
</gene>
<dbReference type="Pfam" id="PF01663">
    <property type="entry name" value="Phosphodiest"/>
    <property type="match status" value="1"/>
</dbReference>
<protein>
    <submittedName>
        <fullName evidence="1">Phosphodiesterase</fullName>
    </submittedName>
</protein>
<dbReference type="Proteomes" id="UP000287798">
    <property type="component" value="Unassembled WGS sequence"/>
</dbReference>
<dbReference type="SUPFAM" id="SSF53649">
    <property type="entry name" value="Alkaline phosphatase-like"/>
    <property type="match status" value="1"/>
</dbReference>
<sequence length="386" mass="42028">MIKPDYQGGSLVNLMQSLGVALGGTTAGPCPPLSGLDLKQLGEARHILLVVIDGLGENILRRFPDSQLARAGRRVIHSVFPTTTASAITSLLTGRAPRQHGVTGWYQWLREAGVVSTILPFVTRAGGVDLRQLGLSVPQVIDSPPFLASVDRTCRAWLPESIADSTYSATLTAPAARQGYDSLDVLGERLLQQLRLDPEPSLSWVYWPELDSLMHHQGPDSPAVAELFAALDAWWTALTQGLAGTDSLVLLTADHGHIATAEDRHVRLEQHPGLHDCLTLPLCGEPRAASCYVRPAARQRFEHYVTAELADCCTLMPAPDLIEAGWLGPGQSHPELERRLGDYVLLMRDNYVIKDTLAGERRFSFAGVHSGVSREEMEVPLLVHLG</sequence>
<dbReference type="EMBL" id="QZMU01000001">
    <property type="protein sequence ID" value="RRQ22545.1"/>
    <property type="molecule type" value="Genomic_DNA"/>
</dbReference>
<dbReference type="InterPro" id="IPR017850">
    <property type="entry name" value="Alkaline_phosphatase_core_sf"/>
</dbReference>
<dbReference type="InterPro" id="IPR002591">
    <property type="entry name" value="Phosphodiest/P_Trfase"/>
</dbReference>
<dbReference type="Gene3D" id="3.40.720.10">
    <property type="entry name" value="Alkaline Phosphatase, subunit A"/>
    <property type="match status" value="1"/>
</dbReference>
<keyword evidence="2" id="KW-1185">Reference proteome</keyword>
<dbReference type="GO" id="GO:0016787">
    <property type="term" value="F:hydrolase activity"/>
    <property type="evidence" value="ECO:0007669"/>
    <property type="project" value="UniProtKB-ARBA"/>
</dbReference>
<organism evidence="1 2">
    <name type="scientific">Thiohalobacter thiocyanaticus</name>
    <dbReference type="NCBI Taxonomy" id="585455"/>
    <lineage>
        <taxon>Bacteria</taxon>
        <taxon>Pseudomonadati</taxon>
        <taxon>Pseudomonadota</taxon>
        <taxon>Gammaproteobacteria</taxon>
        <taxon>Thiohalobacterales</taxon>
        <taxon>Thiohalobacteraceae</taxon>
        <taxon>Thiohalobacter</taxon>
    </lineage>
</organism>
<dbReference type="PANTHER" id="PTHR10151">
    <property type="entry name" value="ECTONUCLEOTIDE PYROPHOSPHATASE/PHOSPHODIESTERASE"/>
    <property type="match status" value="1"/>
</dbReference>
<name>A0A426QLA8_9GAMM</name>
<dbReference type="PANTHER" id="PTHR10151:SF120">
    <property type="entry name" value="BIS(5'-ADENOSYL)-TRIPHOSPHATASE"/>
    <property type="match status" value="1"/>
</dbReference>
<dbReference type="OrthoDB" id="502398at2"/>
<proteinExistence type="predicted"/>
<evidence type="ECO:0000313" key="1">
    <source>
        <dbReference type="EMBL" id="RRQ22545.1"/>
    </source>
</evidence>